<gene>
    <name evidence="2" type="ORF">B6C91_12110</name>
    <name evidence="1" type="ORF">B6D08_05545</name>
</gene>
<evidence type="ECO:0000313" key="4">
    <source>
        <dbReference type="Proteomes" id="UP000194977"/>
    </source>
</evidence>
<proteinExistence type="predicted"/>
<evidence type="ECO:0008006" key="5">
    <source>
        <dbReference type="Google" id="ProtNLM"/>
    </source>
</evidence>
<reference evidence="3 4" key="1">
    <citation type="submission" date="2017-03" db="EMBL/GenBank/DDBJ databases">
        <title>Comparative genomics of honeybee gut symbionts reveal geographically distinct and subgroup specific antibiotic resistance.</title>
        <authorList>
            <person name="Ludvigsen J."/>
            <person name="Porcellato D."/>
            <person name="Labee-Lund T.M."/>
            <person name="Amdam G.V."/>
            <person name="Rudi K."/>
        </authorList>
    </citation>
    <scope>NUCLEOTIDE SEQUENCE [LARGE SCALE GENOMIC DNA]</scope>
    <source>
        <strain evidence="1 4">A-7-12</strain>
        <strain evidence="2 3">A-9-12</strain>
    </source>
</reference>
<dbReference type="PROSITE" id="PS51257">
    <property type="entry name" value="PROKAR_LIPOPROTEIN"/>
    <property type="match status" value="1"/>
</dbReference>
<dbReference type="EMBL" id="NARP01000011">
    <property type="protein sequence ID" value="OTQ00152.1"/>
    <property type="molecule type" value="Genomic_DNA"/>
</dbReference>
<comment type="caution">
    <text evidence="1">The sequence shown here is derived from an EMBL/GenBank/DDBJ whole genome shotgun (WGS) entry which is preliminary data.</text>
</comment>
<evidence type="ECO:0000313" key="3">
    <source>
        <dbReference type="Proteomes" id="UP000194800"/>
    </source>
</evidence>
<sequence length="124" mass="14529">MKKLWLFCISILLVSCYEPSELAVNFGKERAEKHLKDPKFSRVYVVEENNSSDNAFRSYVCGYADFKDMYDNYYGFPLRFFVKVDITENGLAATKAKTSNFTIEPLDKGEWFEEKWKTNCTKND</sequence>
<name>A0A242NJE2_9GAMM</name>
<keyword evidence="3" id="KW-1185">Reference proteome</keyword>
<accession>A0A242NJE2</accession>
<dbReference type="Proteomes" id="UP000194977">
    <property type="component" value="Unassembled WGS sequence"/>
</dbReference>
<dbReference type="Proteomes" id="UP000194800">
    <property type="component" value="Unassembled WGS sequence"/>
</dbReference>
<protein>
    <recommendedName>
        <fullName evidence="5">Lipoprotein</fullName>
    </recommendedName>
</protein>
<dbReference type="RefSeq" id="WP_086272669.1">
    <property type="nucleotide sequence ID" value="NZ_MZNE01000090.1"/>
</dbReference>
<evidence type="ECO:0000313" key="2">
    <source>
        <dbReference type="EMBL" id="OTQ08532.1"/>
    </source>
</evidence>
<organism evidence="1 4">
    <name type="scientific">Gilliamella apicola</name>
    <dbReference type="NCBI Taxonomy" id="1196095"/>
    <lineage>
        <taxon>Bacteria</taxon>
        <taxon>Pseudomonadati</taxon>
        <taxon>Pseudomonadota</taxon>
        <taxon>Gammaproteobacteria</taxon>
        <taxon>Orbales</taxon>
        <taxon>Orbaceae</taxon>
        <taxon>Gilliamella</taxon>
    </lineage>
</organism>
<dbReference type="AlphaFoldDB" id="A0A242NJE2"/>
<evidence type="ECO:0000313" key="1">
    <source>
        <dbReference type="EMBL" id="OTQ00152.1"/>
    </source>
</evidence>
<dbReference type="EMBL" id="NART01000080">
    <property type="protein sequence ID" value="OTQ08532.1"/>
    <property type="molecule type" value="Genomic_DNA"/>
</dbReference>